<dbReference type="CTD" id="8590449"/>
<evidence type="ECO:0000256" key="2">
    <source>
        <dbReference type="ARBA" id="ARBA00009995"/>
    </source>
</evidence>
<comment type="subcellular location">
    <subcellularLocation>
        <location evidence="1">Membrane</location>
        <topology evidence="1">Single-pass membrane protein</topology>
    </subcellularLocation>
</comment>
<dbReference type="eggNOG" id="KOG1801">
    <property type="taxonomic scope" value="Eukaryota"/>
</dbReference>
<organism evidence="15 16">
    <name type="scientific">Caenorhabditis briggsae</name>
    <dbReference type="NCBI Taxonomy" id="6238"/>
    <lineage>
        <taxon>Eukaryota</taxon>
        <taxon>Metazoa</taxon>
        <taxon>Ecdysozoa</taxon>
        <taxon>Nematoda</taxon>
        <taxon>Chromadorea</taxon>
        <taxon>Rhabditida</taxon>
        <taxon>Rhabditina</taxon>
        <taxon>Rhabditomorpha</taxon>
        <taxon>Rhabditoidea</taxon>
        <taxon>Rhabditidae</taxon>
        <taxon>Peloderinae</taxon>
        <taxon>Caenorhabditis</taxon>
    </lineage>
</organism>
<dbReference type="EC" id="2.4.1.17" evidence="3"/>
<dbReference type="GeneID" id="8590449"/>
<keyword evidence="4" id="KW-0328">Glycosyltransferase</keyword>
<dbReference type="FunFam" id="3.40.50.2000:FF:000038">
    <property type="entry name" value="UDP-GlucuronosylTransferase"/>
    <property type="match status" value="2"/>
</dbReference>
<accession>A8WLB6</accession>
<dbReference type="WormBase" id="CBG24721">
    <property type="protein sequence ID" value="CBP47151"/>
    <property type="gene ID" value="WBGene00042764"/>
</dbReference>
<evidence type="ECO:0000256" key="8">
    <source>
        <dbReference type="ARBA" id="ARBA00022989"/>
    </source>
</evidence>
<evidence type="ECO:0000256" key="10">
    <source>
        <dbReference type="ARBA" id="ARBA00047475"/>
    </source>
</evidence>
<evidence type="ECO:0000313" key="16">
    <source>
        <dbReference type="Proteomes" id="UP000008549"/>
    </source>
</evidence>
<dbReference type="InterPro" id="IPR041677">
    <property type="entry name" value="DNA2/NAM7_AAA_11"/>
</dbReference>
<dbReference type="InterPro" id="IPR035595">
    <property type="entry name" value="UDP_glycos_trans_CS"/>
</dbReference>
<dbReference type="InterPro" id="IPR050271">
    <property type="entry name" value="UDP-glycosyltransferase"/>
</dbReference>
<dbReference type="FunFam" id="3.40.50.300:FF:003203">
    <property type="entry name" value="Protein CBG22588"/>
    <property type="match status" value="1"/>
</dbReference>
<name>A8WLB6_CAEBR</name>
<reference evidence="15 16" key="1">
    <citation type="journal article" date="2003" name="PLoS Biol.">
        <title>The genome sequence of Caenorhabditis briggsae: a platform for comparative genomics.</title>
        <authorList>
            <person name="Stein L.D."/>
            <person name="Bao Z."/>
            <person name="Blasiar D."/>
            <person name="Blumenthal T."/>
            <person name="Brent M.R."/>
            <person name="Chen N."/>
            <person name="Chinwalla A."/>
            <person name="Clarke L."/>
            <person name="Clee C."/>
            <person name="Coghlan A."/>
            <person name="Coulson A."/>
            <person name="D'Eustachio P."/>
            <person name="Fitch D.H."/>
            <person name="Fulton L.A."/>
            <person name="Fulton R.E."/>
            <person name="Griffiths-Jones S."/>
            <person name="Harris T.W."/>
            <person name="Hillier L.W."/>
            <person name="Kamath R."/>
            <person name="Kuwabara P.E."/>
            <person name="Mardis E.R."/>
            <person name="Marra M.A."/>
            <person name="Miner T.L."/>
            <person name="Minx P."/>
            <person name="Mullikin J.C."/>
            <person name="Plumb R.W."/>
            <person name="Rogers J."/>
            <person name="Schein J.E."/>
            <person name="Sohrmann M."/>
            <person name="Spieth J."/>
            <person name="Stajich J.E."/>
            <person name="Wei C."/>
            <person name="Willey D."/>
            <person name="Wilson R.K."/>
            <person name="Durbin R."/>
            <person name="Waterston R.H."/>
        </authorList>
    </citation>
    <scope>NUCLEOTIDE SEQUENCE [LARGE SCALE GENOMIC DNA]</scope>
    <source>
        <strain evidence="15 16">AF16</strain>
    </source>
</reference>
<dbReference type="InterPro" id="IPR002213">
    <property type="entry name" value="UDP_glucos_trans"/>
</dbReference>
<dbReference type="eggNOG" id="KOG1192">
    <property type="taxonomic scope" value="Eukaryota"/>
</dbReference>
<dbReference type="Gene3D" id="3.40.50.300">
    <property type="entry name" value="P-loop containing nucleotide triphosphate hydrolases"/>
    <property type="match status" value="2"/>
</dbReference>
<dbReference type="Pfam" id="PF13087">
    <property type="entry name" value="AAA_12"/>
    <property type="match status" value="1"/>
</dbReference>
<keyword evidence="16" id="KW-1185">Reference proteome</keyword>
<evidence type="ECO:0000313" key="17">
    <source>
        <dbReference type="WormBase" id="CBG24721"/>
    </source>
</evidence>
<dbReference type="Pfam" id="PF00201">
    <property type="entry name" value="UDPGT"/>
    <property type="match status" value="2"/>
</dbReference>
<keyword evidence="8 11" id="KW-1133">Transmembrane helix</keyword>
<evidence type="ECO:0000259" key="14">
    <source>
        <dbReference type="Pfam" id="PF13087"/>
    </source>
</evidence>
<keyword evidence="5" id="KW-0808">Transferase</keyword>
<evidence type="ECO:0000259" key="13">
    <source>
        <dbReference type="Pfam" id="PF13086"/>
    </source>
</evidence>
<dbReference type="KEGG" id="cbr:CBG_24721"/>
<dbReference type="GO" id="GO:0015020">
    <property type="term" value="F:glucuronosyltransferase activity"/>
    <property type="evidence" value="ECO:0007669"/>
    <property type="project" value="UniProtKB-EC"/>
</dbReference>
<dbReference type="GO" id="GO:0016020">
    <property type="term" value="C:membrane"/>
    <property type="evidence" value="ECO:0007669"/>
    <property type="project" value="UniProtKB-SubCell"/>
</dbReference>
<dbReference type="PANTHER" id="PTHR48043:SF73">
    <property type="entry name" value="UDP-GLUCURONOSYLTRANSFERASE"/>
    <property type="match status" value="1"/>
</dbReference>
<dbReference type="GO" id="GO:0004386">
    <property type="term" value="F:helicase activity"/>
    <property type="evidence" value="ECO:0007669"/>
    <property type="project" value="InterPro"/>
</dbReference>
<evidence type="ECO:0000256" key="5">
    <source>
        <dbReference type="ARBA" id="ARBA00022679"/>
    </source>
</evidence>
<evidence type="ECO:0000256" key="1">
    <source>
        <dbReference type="ARBA" id="ARBA00004167"/>
    </source>
</evidence>
<keyword evidence="7 12" id="KW-0732">Signal</keyword>
<reference evidence="15 16" key="2">
    <citation type="journal article" date="2011" name="PLoS Genet.">
        <title>Caenorhabditis briggsae recombinant inbred line genotypes reveal inter-strain incompatibility and the evolution of recombination.</title>
        <authorList>
            <person name="Ross J.A."/>
            <person name="Koboldt D.C."/>
            <person name="Staisch J.E."/>
            <person name="Chamberlin H.M."/>
            <person name="Gupta B.P."/>
            <person name="Miller R.D."/>
            <person name="Baird S.E."/>
            <person name="Haag E.S."/>
        </authorList>
    </citation>
    <scope>NUCLEOTIDE SEQUENCE [LARGE SCALE GENOMIC DNA]</scope>
    <source>
        <strain evidence="15 16">AF16</strain>
    </source>
</reference>
<gene>
    <name evidence="15 17" type="ORF">CBG24721</name>
    <name evidence="15" type="ORF">CBG_24721</name>
</gene>
<evidence type="ECO:0000256" key="11">
    <source>
        <dbReference type="SAM" id="Phobius"/>
    </source>
</evidence>
<dbReference type="RefSeq" id="XP_002648446.1">
    <property type="nucleotide sequence ID" value="XM_002648400.1"/>
</dbReference>
<dbReference type="SUPFAM" id="SSF52540">
    <property type="entry name" value="P-loop containing nucleoside triphosphate hydrolases"/>
    <property type="match status" value="1"/>
</dbReference>
<proteinExistence type="inferred from homology"/>
<dbReference type="GO" id="GO:0008194">
    <property type="term" value="F:UDP-glycosyltransferase activity"/>
    <property type="evidence" value="ECO:0000318"/>
    <property type="project" value="GO_Central"/>
</dbReference>
<evidence type="ECO:0000256" key="3">
    <source>
        <dbReference type="ARBA" id="ARBA00012544"/>
    </source>
</evidence>
<dbReference type="EMBL" id="HE601009">
    <property type="protein sequence ID" value="CAP21261.1"/>
    <property type="molecule type" value="Genomic_DNA"/>
</dbReference>
<dbReference type="InterPro" id="IPR027417">
    <property type="entry name" value="P-loop_NTPase"/>
</dbReference>
<feature type="domain" description="DNA2/NAM7 helicase-like C-terminal" evidence="14">
    <location>
        <begin position="1859"/>
        <end position="2037"/>
    </location>
</feature>
<sequence length="2174" mass="247266">MKFLIFILLTLAIELCSPYKVLVFNPAFGASHSNFLGKISDILIDAGHEVTMFIPVFVDGKKDLVGSKKVKNIVRLEQDPRIYQMQKEGATEELMRKKIWTMDSDISAMLGFVANFSKTAAYMSDFLFQQTELIENFRKEKFDLGISESLFVSAFALFDEIGIKSVINADSTLYMSGIKSALGEPAAIAYYPGLFSPIDDKMTFFGRVKNLMGYQFGMQFSTLKYVAEMKALPKSYKGPRDWQTQLDRVSFNFINSNQYIDYASPTLPKTVFVGGMQVNTKKSGKATLSKEWHDVLSQRKTNVLVSFGSNAFSSDMPDEFKKAFLEVFAAMPDTTFIWKYEEANATLASHLKNVKLTTWMPQNDILADDRLTLFVTHGGLGSSVELAYQGKPAVVIPLMADQPRNAHMLTRHGGALQLDKALLDQPDEIRKAIQTVLSDSNYKKNAERLAKILEDQPNKPKDVVLKHCDFAVQFGPLETLNSEGRHLNTFAYYSLDIALAVIVVLLILLYVFHFVVKFVFRLIKRTILRPKKKIHHTEKRQKYQPIFCIIGRKSVFLLFIHVSGYKVLVFNPAFGASHSNFLGKISDILIDAGHDVTMLIPISMESKKDLVGTKKLSKVIRIDQDPRSRIMQEEAKTEEMIKKQIWKLDADITIFFSMIKNFSIASGYQCEHIFQQTAILDQLRSEKFDLGITESLFLCGFPLFDHIGVKTVINADSVLYLDVVKYAMGEPASTSFYPGVFSKNNDKMNFLDRTRNLFGMAFSWYFSWSRFQGEMEAIKPYYNKSLTWEEHINRAAFYLINSNQYLDYPSPSLPKTVFIGGMQVNTKKNGKVKLDEDWNDLLNQRKQNVLVSFGSNAFSSDMPDEYKKAFLEVFASMPETTFIWKYEEANATLADHLPNVKLTTWMPQNDLLADDRLTLFVTHGGLGSSVELAYQGKPAVVIPLMADQPRNAHMLTRHGGALQLDKALLDQPNEIRKAIQTVLSDSNYKKNAERLAKILEDQPNKPKDVVLKHCDFAVKFGDLKTLNSEGRNLNTLQFYSVDIVLSALEVLEAVEHCCMLRLVIFPNSSVIYELTFLISFFHGFYCMMLAIIFALYDDIEHRLTDSKTYLYQMESGKIHFDRELKLNAFSRFYRTAPAPDETFKRTIDSDVQSELNKYTHSDAIRFAAKSWTWESNTGEELPRREDKGIQTFRFQTGIRAYYRVLADKGDSYVLIACHANLHGYHRGDLRFVEVNDTTETQGMGKSSIIGKLYPGDVVAIVELAKKKNVPLNPPGVFQVHPEFECFWEVRHMTILMRKQDREVNFAIIEDGTAVVEGFSRSMNVLDDSLSTPLEVNKIYFGYAFIPERVKMNFTEDFDRKYENLLTALYSKLPTYAHSSGTIFTYAPSEMQTRFFKIGRDAFCKHAYRLYGSQPNKVVETCVRMGAAAAQTIGNNRFDERSFPIQSVQQDDRIVSFAIPNPEKQPTEGRWSNNTRIVLSGTNRKICAIIETVVFENDVNFIRISARIPKDSSRNINFREDTWIVHQGKSPEIPRIDRGFLSRLEENSNGSRIIKTLYGGESINLDSSEIDLNSSFCFPSSPVIVLNEFQNDYVSKILANVPIVLGNSPFGCGKSMTIVTAAIEIHKQNGRFNGHGKQRQQLLVTQSNNAGVSLVEIARKIDSSQVKIKFLRYISENNWNVLPDSSRTDLDMPKLMRDMFVPWAIGTVERTTSLNFLTIGMKQAIVRKVAQEYLYPSQLVGEASRIYDTLNEYDKITEPSPRTLREAFFIFYEPDIIVSTADSLQGLLSCNLRLQISSIQIDEASQLPEHTLIYILQRFPHAGYGLVGDIKQLPPHCEKELKGLLKDYGIGNTMQRAINELMFLQSNLLYVYRCHPVTTELLSDMFYDGSLIPGVSEFDRNEFMRMRPDIWPNVRFPILVLNQKGEGYKVGTSVANEVEKNYVLRIVSMLTREVNGYRLKESDIGVISFYRAQTSLLTEAFRSTDVKCGTIDAFQGSEKEVIIVCCTNKKISPFMQLGNRLNVALSRSRQATILIGNVAGLREAKYWGTIVREAQENQCLIDDVSTELPQKTPYTCTLSQFVSVPLKDIKKNSQNIFDIMINQFGVNVGNYSNGNGKLPGNNESSYGNGSVRTKRKIHQRHQANYIVGNQQEFNPANIWIQERQPRKMNIENLFR</sequence>
<keyword evidence="6 11" id="KW-0812">Transmembrane</keyword>
<dbReference type="FunFam" id="3.40.50.300:FF:002131">
    <property type="entry name" value="Uncharacterized ATP-dependent helicase C05C10.2"/>
    <property type="match status" value="1"/>
</dbReference>
<evidence type="ECO:0000256" key="12">
    <source>
        <dbReference type="SAM" id="SignalP"/>
    </source>
</evidence>
<dbReference type="CDD" id="cd03784">
    <property type="entry name" value="GT1_Gtf-like"/>
    <property type="match status" value="2"/>
</dbReference>
<evidence type="ECO:0000313" key="15">
    <source>
        <dbReference type="EMBL" id="CAP21261.1"/>
    </source>
</evidence>
<comment type="catalytic activity">
    <reaction evidence="10">
        <text>glucuronate acceptor + UDP-alpha-D-glucuronate = acceptor beta-D-glucuronoside + UDP + H(+)</text>
        <dbReference type="Rhea" id="RHEA:21032"/>
        <dbReference type="ChEBI" id="CHEBI:15378"/>
        <dbReference type="ChEBI" id="CHEBI:58052"/>
        <dbReference type="ChEBI" id="CHEBI:58223"/>
        <dbReference type="ChEBI" id="CHEBI:132367"/>
        <dbReference type="ChEBI" id="CHEBI:132368"/>
        <dbReference type="EC" id="2.4.1.17"/>
    </reaction>
</comment>
<protein>
    <recommendedName>
        <fullName evidence="3">glucuronosyltransferase</fullName>
        <ecNumber evidence="3">2.4.1.17</ecNumber>
    </recommendedName>
</protein>
<evidence type="ECO:0000256" key="4">
    <source>
        <dbReference type="ARBA" id="ARBA00022676"/>
    </source>
</evidence>
<dbReference type="InterPro" id="IPR041679">
    <property type="entry name" value="DNA2/NAM7-like_C"/>
</dbReference>
<evidence type="ECO:0000256" key="6">
    <source>
        <dbReference type="ARBA" id="ARBA00022692"/>
    </source>
</evidence>
<keyword evidence="9 11" id="KW-0472">Membrane</keyword>
<evidence type="ECO:0000256" key="7">
    <source>
        <dbReference type="ARBA" id="ARBA00022729"/>
    </source>
</evidence>
<dbReference type="CDD" id="cd18808">
    <property type="entry name" value="SF1_C_Upf1"/>
    <property type="match status" value="1"/>
</dbReference>
<dbReference type="InterPro" id="IPR047187">
    <property type="entry name" value="SF1_C_Upf1"/>
</dbReference>
<dbReference type="PANTHER" id="PTHR48043">
    <property type="entry name" value="EG:EG0003.4 PROTEIN-RELATED"/>
    <property type="match status" value="1"/>
</dbReference>
<dbReference type="Gene3D" id="3.40.50.2000">
    <property type="entry name" value="Glycogen Phosphorylase B"/>
    <property type="match status" value="2"/>
</dbReference>
<feature type="signal peptide" evidence="12">
    <location>
        <begin position="1"/>
        <end position="18"/>
    </location>
</feature>
<dbReference type="Proteomes" id="UP000008549">
    <property type="component" value="Unassembled WGS sequence"/>
</dbReference>
<feature type="transmembrane region" description="Helical" evidence="11">
    <location>
        <begin position="497"/>
        <end position="523"/>
    </location>
</feature>
<dbReference type="Pfam" id="PF13086">
    <property type="entry name" value="AAA_11"/>
    <property type="match status" value="1"/>
</dbReference>
<comment type="similarity">
    <text evidence="2">Belongs to the UDP-glycosyltransferase family.</text>
</comment>
<dbReference type="SUPFAM" id="SSF53756">
    <property type="entry name" value="UDP-Glycosyltransferase/glycogen phosphorylase"/>
    <property type="match status" value="2"/>
</dbReference>
<dbReference type="HOGENOM" id="CLU_231505_0_0_1"/>
<feature type="chain" id="PRO_5002729208" description="glucuronosyltransferase" evidence="12">
    <location>
        <begin position="19"/>
        <end position="2174"/>
    </location>
</feature>
<dbReference type="PROSITE" id="PS00375">
    <property type="entry name" value="UDPGT"/>
    <property type="match status" value="2"/>
</dbReference>
<dbReference type="STRING" id="6238.A8WLB6"/>
<feature type="domain" description="DNA2/NAM7 helicase helicase" evidence="13">
    <location>
        <begin position="1585"/>
        <end position="1836"/>
    </location>
</feature>
<evidence type="ECO:0000256" key="9">
    <source>
        <dbReference type="ARBA" id="ARBA00023136"/>
    </source>
</evidence>